<proteinExistence type="predicted"/>
<sequence>MNTEGGEHDSVIVGIVADPDLPARLAHQLSTALPDLLARRDSDVDWHVEVVYDPFEAMYPDDEHLIDKAAQHVRDTDWDLALCLTDLPMRAADGVVLASLDERHHVALISLPALGGWRLRHRLQELAVRTVDALCPRAGRAPDRELRLPRPFHRATLDANDDVARVLLGRVTGMPRLLAGMVRANRPWQLFLGLSSALAGALAGTAFGVLYSTIWQLATALEPVRLAGVVVTAVAALTIWTIAGHGLWERDDPTGLATGHDLALRNAGTIATVAVGTIVFFTALFLLTCAAVGLIIPPTYLASVLGRSVGLGDYLTIAAMASALGTVAGAVGSGLEDDTTVRRATYGYREWERRDRVARDRDR</sequence>
<keyword evidence="1" id="KW-1133">Transmembrane helix</keyword>
<organism evidence="2 3">
    <name type="scientific">Nocardia cyriacigeorgica</name>
    <dbReference type="NCBI Taxonomy" id="135487"/>
    <lineage>
        <taxon>Bacteria</taxon>
        <taxon>Bacillati</taxon>
        <taxon>Actinomycetota</taxon>
        <taxon>Actinomycetes</taxon>
        <taxon>Mycobacteriales</taxon>
        <taxon>Nocardiaceae</taxon>
        <taxon>Nocardia</taxon>
    </lineage>
</organism>
<evidence type="ECO:0000313" key="2">
    <source>
        <dbReference type="EMBL" id="VFA97945.1"/>
    </source>
</evidence>
<feature type="transmembrane region" description="Helical" evidence="1">
    <location>
        <begin position="269"/>
        <end position="296"/>
    </location>
</feature>
<gene>
    <name evidence="2" type="ORF">NCTC10797_01710</name>
</gene>
<feature type="transmembrane region" description="Helical" evidence="1">
    <location>
        <begin position="316"/>
        <end position="335"/>
    </location>
</feature>
<name>A0A4U8VYX3_9NOCA</name>
<dbReference type="AlphaFoldDB" id="A0A4U8VYX3"/>
<dbReference type="EMBL" id="LR215973">
    <property type="protein sequence ID" value="VFA97945.1"/>
    <property type="molecule type" value="Genomic_DNA"/>
</dbReference>
<keyword evidence="1" id="KW-0472">Membrane</keyword>
<evidence type="ECO:0008006" key="4">
    <source>
        <dbReference type="Google" id="ProtNLM"/>
    </source>
</evidence>
<dbReference type="RefSeq" id="WP_130916719.1">
    <property type="nucleotide sequence ID" value="NZ_JARWOB010000044.1"/>
</dbReference>
<evidence type="ECO:0000313" key="3">
    <source>
        <dbReference type="Proteomes" id="UP000290439"/>
    </source>
</evidence>
<protein>
    <recommendedName>
        <fullName evidence="4">5,10-methylene-tetrahydrofolate dehydrogenase</fullName>
    </recommendedName>
</protein>
<feature type="transmembrane region" description="Helical" evidence="1">
    <location>
        <begin position="190"/>
        <end position="214"/>
    </location>
</feature>
<feature type="transmembrane region" description="Helical" evidence="1">
    <location>
        <begin position="226"/>
        <end position="248"/>
    </location>
</feature>
<reference evidence="2 3" key="1">
    <citation type="submission" date="2019-02" db="EMBL/GenBank/DDBJ databases">
        <authorList>
            <consortium name="Pathogen Informatics"/>
        </authorList>
    </citation>
    <scope>NUCLEOTIDE SEQUENCE [LARGE SCALE GENOMIC DNA]</scope>
    <source>
        <strain evidence="2 3">3012STDY6756504</strain>
    </source>
</reference>
<keyword evidence="1" id="KW-0812">Transmembrane</keyword>
<evidence type="ECO:0000256" key="1">
    <source>
        <dbReference type="SAM" id="Phobius"/>
    </source>
</evidence>
<accession>A0A4U8VYX3</accession>
<dbReference type="Proteomes" id="UP000290439">
    <property type="component" value="Chromosome"/>
</dbReference>